<evidence type="ECO:0000256" key="7">
    <source>
        <dbReference type="ARBA" id="ARBA00023136"/>
    </source>
</evidence>
<organism evidence="11 12">
    <name type="scientific">Halonotius roseus</name>
    <dbReference type="NCBI Taxonomy" id="2511997"/>
    <lineage>
        <taxon>Archaea</taxon>
        <taxon>Methanobacteriati</taxon>
        <taxon>Methanobacteriota</taxon>
        <taxon>Stenosarchaea group</taxon>
        <taxon>Halobacteria</taxon>
        <taxon>Halobacteriales</taxon>
        <taxon>Haloferacaceae</taxon>
        <taxon>Halonotius</taxon>
    </lineage>
</organism>
<comment type="caution">
    <text evidence="11">The sequence shown here is derived from an EMBL/GenBank/DDBJ whole genome shotgun (WGS) entry which is preliminary data.</text>
</comment>
<feature type="transmembrane region" description="Helical" evidence="9">
    <location>
        <begin position="273"/>
        <end position="295"/>
    </location>
</feature>
<feature type="transmembrane region" description="Helical" evidence="9">
    <location>
        <begin position="58"/>
        <end position="79"/>
    </location>
</feature>
<dbReference type="PANTHER" id="PTHR33908:SF11">
    <property type="entry name" value="MEMBRANE PROTEIN"/>
    <property type="match status" value="1"/>
</dbReference>
<evidence type="ECO:0000256" key="2">
    <source>
        <dbReference type="ARBA" id="ARBA00022475"/>
    </source>
</evidence>
<evidence type="ECO:0000256" key="8">
    <source>
        <dbReference type="SAM" id="MobiDB-lite"/>
    </source>
</evidence>
<reference evidence="11 12" key="1">
    <citation type="submission" date="2019-02" db="EMBL/GenBank/DDBJ databases">
        <title>Halonotius sp. a new haloqrchaeon isolated from saline water.</title>
        <authorList>
            <person name="Duran-Viseras A."/>
            <person name="Sanchez-Porro C."/>
            <person name="Ventosa A."/>
        </authorList>
    </citation>
    <scope>NUCLEOTIDE SEQUENCE [LARGE SCALE GENOMIC DNA]</scope>
    <source>
        <strain evidence="11 12">F9-27</strain>
    </source>
</reference>
<feature type="transmembrane region" description="Helical" evidence="9">
    <location>
        <begin position="348"/>
        <end position="372"/>
    </location>
</feature>
<keyword evidence="7 9" id="KW-0472">Membrane</keyword>
<sequence length="674" mass="72296">MQASMLLEGQLTLSAGDLADVFRPWFFIEDGGDLYSKYNPVPSAMFAVSMALFNEPRVTLAAIAAGNAVLVAILGSMVADRRVGLLAGGLFAISPMTLFTSSVFLPYAPTTLLNLAFAVTYLHGVRTGLLRAAAAAGIAVGLAAFSRPYTAILFAAPFILHAVWTVARSLRGDDRSLIRQVRLLASRTGFRSLPNAVQRNLLTGIGGSAFVGLTLAYNAVLTGAPFVFPYQAFAPLDGPGFGFREILGHEVVYTLDLAIESNRYALQFLGTRWFAGGVIGTLAAAAGLLVAARWWRARDREWGSTTGLLLAGLFVSVPLGNIPFWGTHNMLAELDDPANGLVSHFGPFYYFDLLVPLSIFAALGLVAGWRWLRHGGVFDRLVAATSPTTAKRLVVALALVAALAVGGVTAGTAAEPLERNTAYTDKYETLYEPIESADFDNALVFIPDPYGPWQNHPFQSLRNDPGFDGEVVYARDRDPAGNFEVLGAYPNRSVYRFAYRGVWTPEPDQDVSPKLESLSTPTGESLTVGTQVGVADRVSRATVAVRADGERVTRGLTAPGETITANWTLTNGTARLDSIDGEPVAAGNTSVPIDATEDVGLRITLVDSGGNTYTYQQWTAVQSTPAGLQAFAPPERRVCRLTTDCDPEDAYLPDDPTAHPEWVDFETEIDTAEG</sequence>
<dbReference type="AlphaFoldDB" id="A0A544QPH3"/>
<evidence type="ECO:0000256" key="5">
    <source>
        <dbReference type="ARBA" id="ARBA00022692"/>
    </source>
</evidence>
<keyword evidence="4" id="KW-0808">Transferase</keyword>
<evidence type="ECO:0000313" key="12">
    <source>
        <dbReference type="Proteomes" id="UP000315385"/>
    </source>
</evidence>
<dbReference type="InterPro" id="IPR050297">
    <property type="entry name" value="LipidA_mod_glycosyltrf_83"/>
</dbReference>
<proteinExistence type="predicted"/>
<evidence type="ECO:0000259" key="10">
    <source>
        <dbReference type="Pfam" id="PF25230"/>
    </source>
</evidence>
<comment type="subcellular location">
    <subcellularLocation>
        <location evidence="1">Cell membrane</location>
        <topology evidence="1">Multi-pass membrane protein</topology>
    </subcellularLocation>
</comment>
<dbReference type="EMBL" id="SESI01000002">
    <property type="protein sequence ID" value="TQQ80818.1"/>
    <property type="molecule type" value="Genomic_DNA"/>
</dbReference>
<protein>
    <recommendedName>
        <fullName evidence="10">DUF7846 domain-containing protein</fullName>
    </recommendedName>
</protein>
<feature type="transmembrane region" description="Helical" evidence="9">
    <location>
        <begin position="393"/>
        <end position="414"/>
    </location>
</feature>
<evidence type="ECO:0000256" key="1">
    <source>
        <dbReference type="ARBA" id="ARBA00004651"/>
    </source>
</evidence>
<evidence type="ECO:0000256" key="4">
    <source>
        <dbReference type="ARBA" id="ARBA00022679"/>
    </source>
</evidence>
<evidence type="ECO:0000256" key="3">
    <source>
        <dbReference type="ARBA" id="ARBA00022676"/>
    </source>
</evidence>
<keyword evidence="2" id="KW-1003">Cell membrane</keyword>
<feature type="transmembrane region" description="Helical" evidence="9">
    <location>
        <begin position="128"/>
        <end position="145"/>
    </location>
</feature>
<keyword evidence="3" id="KW-0328">Glycosyltransferase</keyword>
<dbReference type="GO" id="GO:0008610">
    <property type="term" value="P:lipid biosynthetic process"/>
    <property type="evidence" value="ECO:0007669"/>
    <property type="project" value="UniProtKB-ARBA"/>
</dbReference>
<keyword evidence="5 9" id="KW-0812">Transmembrane</keyword>
<feature type="transmembrane region" description="Helical" evidence="9">
    <location>
        <begin position="201"/>
        <end position="220"/>
    </location>
</feature>
<dbReference type="PANTHER" id="PTHR33908">
    <property type="entry name" value="MANNOSYLTRANSFERASE YKCB-RELATED"/>
    <property type="match status" value="1"/>
</dbReference>
<dbReference type="GO" id="GO:0016763">
    <property type="term" value="F:pentosyltransferase activity"/>
    <property type="evidence" value="ECO:0007669"/>
    <property type="project" value="TreeGrafter"/>
</dbReference>
<feature type="domain" description="DUF7846" evidence="10">
    <location>
        <begin position="442"/>
        <end position="617"/>
    </location>
</feature>
<evidence type="ECO:0000256" key="9">
    <source>
        <dbReference type="SAM" id="Phobius"/>
    </source>
</evidence>
<dbReference type="OrthoDB" id="157326at2157"/>
<dbReference type="GO" id="GO:0005886">
    <property type="term" value="C:plasma membrane"/>
    <property type="evidence" value="ECO:0007669"/>
    <property type="project" value="UniProtKB-SubCell"/>
</dbReference>
<dbReference type="Proteomes" id="UP000315385">
    <property type="component" value="Unassembled WGS sequence"/>
</dbReference>
<dbReference type="InterPro" id="IPR057168">
    <property type="entry name" value="DUF7846"/>
</dbReference>
<evidence type="ECO:0000256" key="6">
    <source>
        <dbReference type="ARBA" id="ARBA00022989"/>
    </source>
</evidence>
<keyword evidence="6 9" id="KW-1133">Transmembrane helix</keyword>
<evidence type="ECO:0000313" key="11">
    <source>
        <dbReference type="EMBL" id="TQQ80818.1"/>
    </source>
</evidence>
<keyword evidence="12" id="KW-1185">Reference proteome</keyword>
<dbReference type="Pfam" id="PF25230">
    <property type="entry name" value="DUF7846"/>
    <property type="match status" value="1"/>
</dbReference>
<gene>
    <name evidence="11" type="ORF">EWF95_08545</name>
</gene>
<accession>A0A544QPH3</accession>
<feature type="region of interest" description="Disordered" evidence="8">
    <location>
        <begin position="506"/>
        <end position="525"/>
    </location>
</feature>
<feature type="transmembrane region" description="Helical" evidence="9">
    <location>
        <begin position="85"/>
        <end position="107"/>
    </location>
</feature>
<feature type="transmembrane region" description="Helical" evidence="9">
    <location>
        <begin position="307"/>
        <end position="328"/>
    </location>
</feature>
<name>A0A544QPH3_9EURY</name>